<accession>A0AAU9F179</accession>
<dbReference type="EMBL" id="AP028679">
    <property type="protein sequence ID" value="BEQ15928.1"/>
    <property type="molecule type" value="Genomic_DNA"/>
</dbReference>
<dbReference type="InterPro" id="IPR006223">
    <property type="entry name" value="GcvT"/>
</dbReference>
<dbReference type="GO" id="GO:0004047">
    <property type="term" value="F:aminomethyltransferase activity"/>
    <property type="evidence" value="ECO:0007669"/>
    <property type="project" value="InterPro"/>
</dbReference>
<dbReference type="AlphaFoldDB" id="A0AAU9F179"/>
<proteinExistence type="inferred from homology"/>
<dbReference type="GO" id="GO:0005960">
    <property type="term" value="C:glycine cleavage complex"/>
    <property type="evidence" value="ECO:0007669"/>
    <property type="project" value="InterPro"/>
</dbReference>
<dbReference type="Gene3D" id="3.30.1360.120">
    <property type="entry name" value="Probable tRNA modification gtpase trme, domain 1"/>
    <property type="match status" value="1"/>
</dbReference>
<protein>
    <recommendedName>
        <fullName evidence="3">GCVT N-terminal domain-containing protein</fullName>
    </recommendedName>
</protein>
<evidence type="ECO:0000256" key="2">
    <source>
        <dbReference type="PIRSR" id="PIRSR006487-1"/>
    </source>
</evidence>
<organism evidence="4 5">
    <name type="scientific">Desulfoferula mesophila</name>
    <dbReference type="NCBI Taxonomy" id="3058419"/>
    <lineage>
        <taxon>Bacteria</taxon>
        <taxon>Pseudomonadati</taxon>
        <taxon>Thermodesulfobacteriota</taxon>
        <taxon>Desulfarculia</taxon>
        <taxon>Desulfarculales</taxon>
        <taxon>Desulfarculaceae</taxon>
        <taxon>Desulfoferula</taxon>
    </lineage>
</organism>
<gene>
    <name evidence="4" type="ORF">FAK_29940</name>
</gene>
<evidence type="ECO:0000313" key="4">
    <source>
        <dbReference type="EMBL" id="BEQ15928.1"/>
    </source>
</evidence>
<dbReference type="InterPro" id="IPR027266">
    <property type="entry name" value="TrmE/GcvT-like"/>
</dbReference>
<feature type="binding site" evidence="2">
    <location>
        <position position="197"/>
    </location>
    <ligand>
        <name>substrate</name>
    </ligand>
</feature>
<dbReference type="SUPFAM" id="SSF101790">
    <property type="entry name" value="Aminomethyltransferase beta-barrel domain"/>
    <property type="match status" value="1"/>
</dbReference>
<dbReference type="PIRSF" id="PIRSF006487">
    <property type="entry name" value="GcvT"/>
    <property type="match status" value="1"/>
</dbReference>
<dbReference type="NCBIfam" id="NF001567">
    <property type="entry name" value="PRK00389.1"/>
    <property type="match status" value="1"/>
</dbReference>
<dbReference type="KEGG" id="dmp:FAK_29940"/>
<name>A0AAU9F179_9BACT</name>
<feature type="domain" description="GCVT N-terminal" evidence="3">
    <location>
        <begin position="7"/>
        <end position="253"/>
    </location>
</feature>
<dbReference type="SUPFAM" id="SSF103025">
    <property type="entry name" value="Folate-binding domain"/>
    <property type="match status" value="1"/>
</dbReference>
<keyword evidence="5" id="KW-1185">Reference proteome</keyword>
<dbReference type="NCBIfam" id="TIGR00528">
    <property type="entry name" value="gcvT"/>
    <property type="match status" value="1"/>
</dbReference>
<dbReference type="GO" id="GO:0006546">
    <property type="term" value="P:glycine catabolic process"/>
    <property type="evidence" value="ECO:0007669"/>
    <property type="project" value="InterPro"/>
</dbReference>
<dbReference type="InterPro" id="IPR028896">
    <property type="entry name" value="GcvT/YgfZ/DmdA"/>
</dbReference>
<dbReference type="InterPro" id="IPR029043">
    <property type="entry name" value="GcvT/YgfZ_C"/>
</dbReference>
<dbReference type="InterPro" id="IPR006222">
    <property type="entry name" value="GCVT_N"/>
</dbReference>
<evidence type="ECO:0000259" key="3">
    <source>
        <dbReference type="Pfam" id="PF01571"/>
    </source>
</evidence>
<reference evidence="5" key="1">
    <citation type="journal article" date="2023" name="Arch. Microbiol.">
        <title>Desulfoferula mesophilus gen. nov. sp. nov., a mesophilic sulfate-reducing bacterium isolated from a brackish lake sediment.</title>
        <authorList>
            <person name="Watanabe T."/>
            <person name="Yabe T."/>
            <person name="Tsuji J.M."/>
            <person name="Fukui M."/>
        </authorList>
    </citation>
    <scope>NUCLEOTIDE SEQUENCE [LARGE SCALE GENOMIC DNA]</scope>
    <source>
        <strain evidence="5">12FAK</strain>
    </source>
</reference>
<dbReference type="Pfam" id="PF01571">
    <property type="entry name" value="GCV_T"/>
    <property type="match status" value="1"/>
</dbReference>
<dbReference type="GO" id="GO:0005829">
    <property type="term" value="C:cytosol"/>
    <property type="evidence" value="ECO:0007669"/>
    <property type="project" value="TreeGrafter"/>
</dbReference>
<dbReference type="PANTHER" id="PTHR43757">
    <property type="entry name" value="AMINOMETHYLTRANSFERASE"/>
    <property type="match status" value="1"/>
</dbReference>
<evidence type="ECO:0000256" key="1">
    <source>
        <dbReference type="ARBA" id="ARBA00008609"/>
    </source>
</evidence>
<dbReference type="RefSeq" id="WP_338601054.1">
    <property type="nucleotide sequence ID" value="NZ_AP028679.1"/>
</dbReference>
<evidence type="ECO:0000313" key="5">
    <source>
        <dbReference type="Proteomes" id="UP001366166"/>
    </source>
</evidence>
<comment type="similarity">
    <text evidence="1">Belongs to the GcvT family.</text>
</comment>
<dbReference type="PANTHER" id="PTHR43757:SF2">
    <property type="entry name" value="AMINOMETHYLTRANSFERASE, MITOCHONDRIAL"/>
    <property type="match status" value="1"/>
</dbReference>
<sequence length="389" mass="42302">MTAKTPLHDWHAAHGGKLVDFAGWRLPVSYGDGVIAEHLATRKHGGLFDISHMGRFAVTGPQAQAWLASLLTNDPAKLIPGKAQYTLISNQWGQPLDDAYLYQQAPERYLLVVNAANRDQDRRWLQERLGEGVEFVDHSLRLAMLAVQGPESETLLGELLDEPLPPAGRNHGAFNRMGGVEMYVSRTGYTGEPLSFELFLPWEAAGTVWERLATQGAPLGVVPVGLGARDTLRLEAALPLYGHEYGPDRPILEMPTARLGVDLKPGRGEFLGRAALETQAASLSKRVRAVVALSKGMMREGSPVLVGGREVGAMTSATTVPAWRFAGEAPGDESYVRPLGLALLDSEVGEGQEVEIVYRKLTLPGRVVNAFTRPNGRYLEPIQFDGGIK</sequence>
<dbReference type="Proteomes" id="UP001366166">
    <property type="component" value="Chromosome"/>
</dbReference>